<dbReference type="EMBL" id="JAAXKX010000029">
    <property type="protein sequence ID" value="NKN34485.1"/>
    <property type="molecule type" value="Genomic_DNA"/>
</dbReference>
<dbReference type="PANTHER" id="PTHR34857:SF2">
    <property type="entry name" value="SLL0384 PROTEIN"/>
    <property type="match status" value="1"/>
</dbReference>
<dbReference type="Pfam" id="PF02361">
    <property type="entry name" value="CbiQ"/>
    <property type="match status" value="1"/>
</dbReference>
<evidence type="ECO:0000313" key="8">
    <source>
        <dbReference type="EMBL" id="NKN34485.1"/>
    </source>
</evidence>
<keyword evidence="9" id="KW-1185">Reference proteome</keyword>
<keyword evidence="4 7" id="KW-0812">Transmembrane</keyword>
<dbReference type="InterPro" id="IPR003339">
    <property type="entry name" value="ABC/ECF_trnsptr_transmembrane"/>
</dbReference>
<keyword evidence="3" id="KW-1003">Cell membrane</keyword>
<evidence type="ECO:0000256" key="2">
    <source>
        <dbReference type="ARBA" id="ARBA00008564"/>
    </source>
</evidence>
<reference evidence="8 9" key="1">
    <citation type="submission" date="2020-04" db="EMBL/GenBank/DDBJ databases">
        <title>Draft Whole-Genome sequence of Marichromatium bheemlicum DSM 18632, type strain.</title>
        <authorList>
            <person name="Kyndt J.A."/>
            <person name="Meyer T.E."/>
        </authorList>
    </citation>
    <scope>NUCLEOTIDE SEQUENCE [LARGE SCALE GENOMIC DNA]</scope>
    <source>
        <strain evidence="8 9">DSM 18632</strain>
    </source>
</reference>
<keyword evidence="5 7" id="KW-1133">Transmembrane helix</keyword>
<dbReference type="RefSeq" id="WP_168670860.1">
    <property type="nucleotide sequence ID" value="NZ_JAAXKX010000029.1"/>
</dbReference>
<dbReference type="InterPro" id="IPR012809">
    <property type="entry name" value="ECF_CbiQ"/>
</dbReference>
<comment type="similarity">
    <text evidence="2">Belongs to the CbiQ family.</text>
</comment>
<feature type="transmembrane region" description="Helical" evidence="7">
    <location>
        <begin position="175"/>
        <end position="193"/>
    </location>
</feature>
<evidence type="ECO:0000256" key="4">
    <source>
        <dbReference type="ARBA" id="ARBA00022692"/>
    </source>
</evidence>
<evidence type="ECO:0000313" key="9">
    <source>
        <dbReference type="Proteomes" id="UP000740754"/>
    </source>
</evidence>
<dbReference type="CDD" id="cd16914">
    <property type="entry name" value="EcfT"/>
    <property type="match status" value="1"/>
</dbReference>
<feature type="transmembrane region" description="Helical" evidence="7">
    <location>
        <begin position="60"/>
        <end position="79"/>
    </location>
</feature>
<evidence type="ECO:0000256" key="5">
    <source>
        <dbReference type="ARBA" id="ARBA00022989"/>
    </source>
</evidence>
<dbReference type="NCBIfam" id="TIGR02454">
    <property type="entry name" value="ECF_T_CbiQ"/>
    <property type="match status" value="1"/>
</dbReference>
<proteinExistence type="inferred from homology"/>
<dbReference type="InterPro" id="IPR051611">
    <property type="entry name" value="ECF_transporter_component"/>
</dbReference>
<name>A0ABX1IEB1_9GAMM</name>
<keyword evidence="6 7" id="KW-0472">Membrane</keyword>
<feature type="transmembrane region" description="Helical" evidence="7">
    <location>
        <begin position="99"/>
        <end position="121"/>
    </location>
</feature>
<protein>
    <submittedName>
        <fullName evidence="8">Cobalt ECF transporter T component CbiQ</fullName>
    </submittedName>
</protein>
<evidence type="ECO:0000256" key="1">
    <source>
        <dbReference type="ARBA" id="ARBA00004651"/>
    </source>
</evidence>
<evidence type="ECO:0000256" key="7">
    <source>
        <dbReference type="SAM" id="Phobius"/>
    </source>
</evidence>
<accession>A0ABX1IEB1</accession>
<feature type="transmembrane region" description="Helical" evidence="7">
    <location>
        <begin position="222"/>
        <end position="241"/>
    </location>
</feature>
<sequence>MNDCGAVVCWPDARIRLCCTLAFAVLVVGLERWSALLVALLSGGLLVAWAGVAVRRLLRLLLLFEGGLLLTLALLPFTVPGKVLWQGGAITLTEQGALLTGMIAVRATAVALVSLALLSGLGVSRFAAALRALRVPLALVELVLLSARYLDVLEREQRRLRVAMRARAFRPRTDFHTLSSYGFLIGMILVRALERAERVSAAMRCRGYAGRMPLPELAPLRAADLGFAIGFALLLGALVVLGHG</sequence>
<dbReference type="PANTHER" id="PTHR34857">
    <property type="entry name" value="SLL0384 PROTEIN"/>
    <property type="match status" value="1"/>
</dbReference>
<comment type="caution">
    <text evidence="8">The sequence shown here is derived from an EMBL/GenBank/DDBJ whole genome shotgun (WGS) entry which is preliminary data.</text>
</comment>
<evidence type="ECO:0000256" key="3">
    <source>
        <dbReference type="ARBA" id="ARBA00022475"/>
    </source>
</evidence>
<feature type="transmembrane region" description="Helical" evidence="7">
    <location>
        <begin position="33"/>
        <end position="53"/>
    </location>
</feature>
<dbReference type="Proteomes" id="UP000740754">
    <property type="component" value="Unassembled WGS sequence"/>
</dbReference>
<organism evidence="8 9">
    <name type="scientific">Marichromatium bheemlicum</name>
    <dbReference type="NCBI Taxonomy" id="365339"/>
    <lineage>
        <taxon>Bacteria</taxon>
        <taxon>Pseudomonadati</taxon>
        <taxon>Pseudomonadota</taxon>
        <taxon>Gammaproteobacteria</taxon>
        <taxon>Chromatiales</taxon>
        <taxon>Chromatiaceae</taxon>
        <taxon>Marichromatium</taxon>
    </lineage>
</organism>
<comment type="subcellular location">
    <subcellularLocation>
        <location evidence="1">Cell membrane</location>
        <topology evidence="1">Multi-pass membrane protein</topology>
    </subcellularLocation>
</comment>
<gene>
    <name evidence="8" type="primary">cbiQ</name>
    <name evidence="8" type="ORF">HF203_14790</name>
</gene>
<evidence type="ECO:0000256" key="6">
    <source>
        <dbReference type="ARBA" id="ARBA00023136"/>
    </source>
</evidence>